<dbReference type="SMART" id="SM00256">
    <property type="entry name" value="FBOX"/>
    <property type="match status" value="1"/>
</dbReference>
<feature type="domain" description="F-box" evidence="2">
    <location>
        <begin position="26"/>
        <end position="72"/>
    </location>
</feature>
<proteinExistence type="predicted"/>
<evidence type="ECO:0000313" key="3">
    <source>
        <dbReference type="EMBL" id="KAK8028209.1"/>
    </source>
</evidence>
<gene>
    <name evidence="3" type="ORF">PG991_005265</name>
</gene>
<dbReference type="Proteomes" id="UP001396898">
    <property type="component" value="Unassembled WGS sequence"/>
</dbReference>
<feature type="region of interest" description="Disordered" evidence="1">
    <location>
        <begin position="156"/>
        <end position="180"/>
    </location>
</feature>
<feature type="region of interest" description="Disordered" evidence="1">
    <location>
        <begin position="438"/>
        <end position="464"/>
    </location>
</feature>
<feature type="compositionally biased region" description="Low complexity" evidence="1">
    <location>
        <begin position="159"/>
        <end position="168"/>
    </location>
</feature>
<evidence type="ECO:0000256" key="1">
    <source>
        <dbReference type="SAM" id="MobiDB-lite"/>
    </source>
</evidence>
<dbReference type="InterPro" id="IPR036047">
    <property type="entry name" value="F-box-like_dom_sf"/>
</dbReference>
<name>A0ABR1S8P4_9PEZI</name>
<dbReference type="EMBL" id="JAQQWI010000007">
    <property type="protein sequence ID" value="KAK8028209.1"/>
    <property type="molecule type" value="Genomic_DNA"/>
</dbReference>
<dbReference type="PROSITE" id="PS50181">
    <property type="entry name" value="FBOX"/>
    <property type="match status" value="1"/>
</dbReference>
<protein>
    <recommendedName>
        <fullName evidence="2">F-box domain-containing protein</fullName>
    </recommendedName>
</protein>
<dbReference type="SUPFAM" id="SSF81383">
    <property type="entry name" value="F-box domain"/>
    <property type="match status" value="1"/>
</dbReference>
<organism evidence="3 4">
    <name type="scientific">Apiospora marii</name>
    <dbReference type="NCBI Taxonomy" id="335849"/>
    <lineage>
        <taxon>Eukaryota</taxon>
        <taxon>Fungi</taxon>
        <taxon>Dikarya</taxon>
        <taxon>Ascomycota</taxon>
        <taxon>Pezizomycotina</taxon>
        <taxon>Sordariomycetes</taxon>
        <taxon>Xylariomycetidae</taxon>
        <taxon>Amphisphaeriales</taxon>
        <taxon>Apiosporaceae</taxon>
        <taxon>Apiospora</taxon>
    </lineage>
</organism>
<feature type="region of interest" description="Disordered" evidence="1">
    <location>
        <begin position="350"/>
        <end position="377"/>
    </location>
</feature>
<feature type="region of interest" description="Disordered" evidence="1">
    <location>
        <begin position="574"/>
        <end position="614"/>
    </location>
</feature>
<dbReference type="InterPro" id="IPR001810">
    <property type="entry name" value="F-box_dom"/>
</dbReference>
<feature type="compositionally biased region" description="Basic and acidic residues" evidence="1">
    <location>
        <begin position="588"/>
        <end position="603"/>
    </location>
</feature>
<reference evidence="3 4" key="1">
    <citation type="submission" date="2023-01" db="EMBL/GenBank/DDBJ databases">
        <title>Analysis of 21 Apiospora genomes using comparative genomics revels a genus with tremendous synthesis potential of carbohydrate active enzymes and secondary metabolites.</title>
        <authorList>
            <person name="Sorensen T."/>
        </authorList>
    </citation>
    <scope>NUCLEOTIDE SEQUENCE [LARGE SCALE GENOMIC DNA]</scope>
    <source>
        <strain evidence="3 4">CBS 20057</strain>
    </source>
</reference>
<evidence type="ECO:0000259" key="2">
    <source>
        <dbReference type="PROSITE" id="PS50181"/>
    </source>
</evidence>
<sequence>MKAFISQLRRPAASSSTASQLPIENSGLVNSLPVELHLQILSYLDPDDVVACLHTSHTLRYIWESPSIWPALADRWYDGLSTQLRLAVPVSQCGAAFRRFLTRNRRRSQGRFLSSLHHGMRLEDDEYFTASLSRALPTAQGGVHDYAAVPDLCPPPAPVSSSSSTTAAVRDEAAETSDGPGQQYTRLAHFVAYANGRIAWWPEAYSLPYFAIVDDLRTRRRRGYLFPGHGKDRTGYMTSLGDTMLLMARGTTLHAWNFADEDGGAAETLRSVVMPQRIARTLSENDTVLIVSQGGEVWLWRPRFSSDYQKKEEPPRKIDIASARGYVPGHVLSDRYDIRDIAYRACRVGLRIQQPPPPPSSSDSSLMSGGGDNDDDFEQQALVTTTAANNNNNVITLDFVLHPARRDIFFLATLQDRKLTVYEFSTDGTLLHTFLPDFPSPHRTANQQSPPPTSLGRPPRRPALEKTSAHGDFSLLPVWLGGQQTNGPFDAMGAAAGVGEPVICPQCRDAGFVAVCFNVYTKTFTYPCFETAASSSSSSSSSLEAFRLWNGCLTERLSAASADEEWPLMVLRPCRDQDPASQGTGGHGEQRQQEEAQKGEDGHTPLYTTTQRTRREDDHPLVARRWELSMQSAWGQWQTLSPDFQKRLHRTVKFALDPDQIFAEGRVQRQGSNPATSLGVQSLWGDDEFLIYINDQVYTAWQFSG</sequence>
<dbReference type="CDD" id="cd09917">
    <property type="entry name" value="F-box_SF"/>
    <property type="match status" value="1"/>
</dbReference>
<accession>A0ABR1S8P4</accession>
<dbReference type="Pfam" id="PF12937">
    <property type="entry name" value="F-box-like"/>
    <property type="match status" value="1"/>
</dbReference>
<evidence type="ECO:0000313" key="4">
    <source>
        <dbReference type="Proteomes" id="UP001396898"/>
    </source>
</evidence>
<dbReference type="Gene3D" id="1.20.1280.50">
    <property type="match status" value="1"/>
</dbReference>
<keyword evidence="4" id="KW-1185">Reference proteome</keyword>
<comment type="caution">
    <text evidence="3">The sequence shown here is derived from an EMBL/GenBank/DDBJ whole genome shotgun (WGS) entry which is preliminary data.</text>
</comment>